<sequence length="219" mass="24959">MNAIDQWTIAIIGDAKVGKTALANRYVLNCFYGEQDLLSYSNSTHGLIIIYLSHPTLQSYEATHEDLIQRQLVIDYKMCLVRVLDTGGREEYASRLDYWIREAQGIALVYSVSSRESFLRLEHFWRAIKRVRGEDFATFVLVANKCGKAEAEREVSWEEGLALAQQWGCALIETSALRSDAGGNVDIIYERLVRLLRSTGVQDHIEPEKKEEGNRGIYH</sequence>
<dbReference type="EMBL" id="JAACJL010000002">
    <property type="protein sequence ID" value="KAF4622083.1"/>
    <property type="molecule type" value="Genomic_DNA"/>
</dbReference>
<organism evidence="4 5">
    <name type="scientific">Agrocybe pediades</name>
    <dbReference type="NCBI Taxonomy" id="84607"/>
    <lineage>
        <taxon>Eukaryota</taxon>
        <taxon>Fungi</taxon>
        <taxon>Dikarya</taxon>
        <taxon>Basidiomycota</taxon>
        <taxon>Agaricomycotina</taxon>
        <taxon>Agaricomycetes</taxon>
        <taxon>Agaricomycetidae</taxon>
        <taxon>Agaricales</taxon>
        <taxon>Agaricineae</taxon>
        <taxon>Strophariaceae</taxon>
        <taxon>Agrocybe</taxon>
    </lineage>
</organism>
<dbReference type="GO" id="GO:0007165">
    <property type="term" value="P:signal transduction"/>
    <property type="evidence" value="ECO:0007669"/>
    <property type="project" value="InterPro"/>
</dbReference>
<dbReference type="PROSITE" id="PS51419">
    <property type="entry name" value="RAB"/>
    <property type="match status" value="1"/>
</dbReference>
<accession>A0A8H4R461</accession>
<dbReference type="SUPFAM" id="SSF52540">
    <property type="entry name" value="P-loop containing nucleoside triphosphate hydrolases"/>
    <property type="match status" value="1"/>
</dbReference>
<comment type="subcellular location">
    <subcellularLocation>
        <location evidence="1">Cell membrane</location>
        <topology evidence="1">Lipid-anchor</topology>
        <orientation evidence="1">Cytoplasmic side</orientation>
    </subcellularLocation>
</comment>
<evidence type="ECO:0000256" key="1">
    <source>
        <dbReference type="ARBA" id="ARBA00004342"/>
    </source>
</evidence>
<dbReference type="SMART" id="SM00174">
    <property type="entry name" value="RHO"/>
    <property type="match status" value="1"/>
</dbReference>
<dbReference type="Proteomes" id="UP000521872">
    <property type="component" value="Unassembled WGS sequence"/>
</dbReference>
<dbReference type="InterPro" id="IPR001806">
    <property type="entry name" value="Small_GTPase"/>
</dbReference>
<evidence type="ECO:0000256" key="3">
    <source>
        <dbReference type="ARBA" id="ARBA00023134"/>
    </source>
</evidence>
<reference evidence="4 5" key="1">
    <citation type="submission" date="2019-12" db="EMBL/GenBank/DDBJ databases">
        <authorList>
            <person name="Floudas D."/>
            <person name="Bentzer J."/>
            <person name="Ahren D."/>
            <person name="Johansson T."/>
            <person name="Persson P."/>
            <person name="Tunlid A."/>
        </authorList>
    </citation>
    <scope>NUCLEOTIDE SEQUENCE [LARGE SCALE GENOMIC DNA]</scope>
    <source>
        <strain evidence="4 5">CBS 102.39</strain>
    </source>
</reference>
<dbReference type="Gene3D" id="3.40.50.300">
    <property type="entry name" value="P-loop containing nucleotide triphosphate hydrolases"/>
    <property type="match status" value="1"/>
</dbReference>
<dbReference type="SMART" id="SM00173">
    <property type="entry name" value="RAS"/>
    <property type="match status" value="1"/>
</dbReference>
<evidence type="ECO:0008006" key="6">
    <source>
        <dbReference type="Google" id="ProtNLM"/>
    </source>
</evidence>
<name>A0A8H4R461_9AGAR</name>
<gene>
    <name evidence="4" type="ORF">D9613_008988</name>
</gene>
<protein>
    <recommendedName>
        <fullName evidence="6">P-loop containing nucleoside triphosphate hydrolase protein</fullName>
    </recommendedName>
</protein>
<dbReference type="InterPro" id="IPR027417">
    <property type="entry name" value="P-loop_NTPase"/>
</dbReference>
<keyword evidence="2" id="KW-0547">Nucleotide-binding</keyword>
<dbReference type="InterPro" id="IPR020849">
    <property type="entry name" value="Small_GTPase_Ras-type"/>
</dbReference>
<dbReference type="GO" id="GO:0005886">
    <property type="term" value="C:plasma membrane"/>
    <property type="evidence" value="ECO:0007669"/>
    <property type="project" value="UniProtKB-SubCell"/>
</dbReference>
<dbReference type="GO" id="GO:0003924">
    <property type="term" value="F:GTPase activity"/>
    <property type="evidence" value="ECO:0007669"/>
    <property type="project" value="InterPro"/>
</dbReference>
<dbReference type="SMART" id="SM00175">
    <property type="entry name" value="RAB"/>
    <property type="match status" value="1"/>
</dbReference>
<dbReference type="PANTHER" id="PTHR24070">
    <property type="entry name" value="RAS, DI-RAS, AND RHEB FAMILY MEMBERS OF SMALL GTPASE SUPERFAMILY"/>
    <property type="match status" value="1"/>
</dbReference>
<proteinExistence type="predicted"/>
<dbReference type="Pfam" id="PF00071">
    <property type="entry name" value="Ras"/>
    <property type="match status" value="1"/>
</dbReference>
<keyword evidence="5" id="KW-1185">Reference proteome</keyword>
<dbReference type="PROSITE" id="PS51421">
    <property type="entry name" value="RAS"/>
    <property type="match status" value="1"/>
</dbReference>
<dbReference type="PRINTS" id="PR00449">
    <property type="entry name" value="RASTRNSFRMNG"/>
</dbReference>
<evidence type="ECO:0000313" key="5">
    <source>
        <dbReference type="Proteomes" id="UP000521872"/>
    </source>
</evidence>
<dbReference type="AlphaFoldDB" id="A0A8H4R461"/>
<comment type="caution">
    <text evidence="4">The sequence shown here is derived from an EMBL/GenBank/DDBJ whole genome shotgun (WGS) entry which is preliminary data.</text>
</comment>
<dbReference type="GO" id="GO:0005525">
    <property type="term" value="F:GTP binding"/>
    <property type="evidence" value="ECO:0007669"/>
    <property type="project" value="UniProtKB-KW"/>
</dbReference>
<evidence type="ECO:0000256" key="2">
    <source>
        <dbReference type="ARBA" id="ARBA00022741"/>
    </source>
</evidence>
<keyword evidence="3" id="KW-0342">GTP-binding</keyword>
<evidence type="ECO:0000313" key="4">
    <source>
        <dbReference type="EMBL" id="KAF4622083.1"/>
    </source>
</evidence>